<sequence>MEYSRRKLFNQVMIDAKERRGGQETGSDTLLLLSVNDEWYTLVYINYMIKANASNHSAL</sequence>
<dbReference type="AlphaFoldDB" id="L8B994"/>
<keyword evidence="1" id="KW-0496">Mitochondrion</keyword>
<geneLocation type="mitochondrion" evidence="1"/>
<dbReference type="GeneID" id="14469596"/>
<dbReference type="RefSeq" id="YP_007374944.1">
    <property type="nucleotide sequence ID" value="NC_020148.1"/>
</dbReference>
<proteinExistence type="predicted"/>
<gene>
    <name evidence="1" type="ORF">PRA_mt0156</name>
</gene>
<organism evidence="1">
    <name type="scientific">Phlebia radiata</name>
    <name type="common">White-rot fungus</name>
    <dbReference type="NCBI Taxonomy" id="5308"/>
    <lineage>
        <taxon>Eukaryota</taxon>
        <taxon>Fungi</taxon>
        <taxon>Dikarya</taxon>
        <taxon>Basidiomycota</taxon>
        <taxon>Agaricomycotina</taxon>
        <taxon>Agaricomycetes</taxon>
        <taxon>Polyporales</taxon>
        <taxon>Meruliaceae</taxon>
        <taxon>Phlebia</taxon>
    </lineage>
</organism>
<protein>
    <submittedName>
        <fullName evidence="1">Uncharacterized protein</fullName>
    </submittedName>
</protein>
<evidence type="ECO:0000313" key="1">
    <source>
        <dbReference type="EMBL" id="CCE89228.1"/>
    </source>
</evidence>
<dbReference type="EMBL" id="HE613568">
    <property type="protein sequence ID" value="CCE89228.1"/>
    <property type="molecule type" value="Genomic_DNA"/>
</dbReference>
<accession>L8B994</accession>
<reference evidence="1" key="1">
    <citation type="journal article" date="2014" name="PLoS ONE">
        <title>Mitochondrial Genome of Phlebia radiata Is the Second Largest (156 kbp) among Fungi and Features Signs of Genome Flexibility and Recent Recombination Events.</title>
        <authorList>
            <person name="Salavirta H."/>
            <person name="Oksanen I."/>
            <person name="Kuuskeri J."/>
            <person name="Makela M."/>
            <person name="Laine P."/>
            <person name="Paulin L."/>
            <person name="Lundell T."/>
        </authorList>
    </citation>
    <scope>NUCLEOTIDE SEQUENCE</scope>
    <source>
        <strain evidence="1">79</strain>
    </source>
</reference>
<name>L8B994_PHLRA</name>